<organism evidence="5 6">
    <name type="scientific">Pseudobacter ginsenosidimutans</name>
    <dbReference type="NCBI Taxonomy" id="661488"/>
    <lineage>
        <taxon>Bacteria</taxon>
        <taxon>Pseudomonadati</taxon>
        <taxon>Bacteroidota</taxon>
        <taxon>Chitinophagia</taxon>
        <taxon>Chitinophagales</taxon>
        <taxon>Chitinophagaceae</taxon>
        <taxon>Pseudobacter</taxon>
    </lineage>
</organism>
<dbReference type="InterPro" id="IPR023210">
    <property type="entry name" value="NADP_OxRdtase_dom"/>
</dbReference>
<protein>
    <submittedName>
        <fullName evidence="5">Helix-turn-helix protein</fullName>
    </submittedName>
</protein>
<keyword evidence="1" id="KW-0560">Oxidoreductase</keyword>
<dbReference type="InterPro" id="IPR018060">
    <property type="entry name" value="HTH_AraC"/>
</dbReference>
<dbReference type="Gene3D" id="1.10.10.60">
    <property type="entry name" value="Homeodomain-like"/>
    <property type="match status" value="1"/>
</dbReference>
<feature type="domain" description="HTH araC/xylS-type" evidence="4">
    <location>
        <begin position="261"/>
        <end position="362"/>
    </location>
</feature>
<keyword evidence="6" id="KW-1185">Reference proteome</keyword>
<dbReference type="RefSeq" id="WP_158643723.1">
    <property type="nucleotide sequence ID" value="NZ_CP042431.1"/>
</dbReference>
<dbReference type="GO" id="GO:0016491">
    <property type="term" value="F:oxidoreductase activity"/>
    <property type="evidence" value="ECO:0007669"/>
    <property type="project" value="UniProtKB-KW"/>
</dbReference>
<dbReference type="SUPFAM" id="SSF46689">
    <property type="entry name" value="Homeodomain-like"/>
    <property type="match status" value="1"/>
</dbReference>
<dbReference type="PROSITE" id="PS01124">
    <property type="entry name" value="HTH_ARAC_FAMILY_2"/>
    <property type="match status" value="1"/>
</dbReference>
<proteinExistence type="predicted"/>
<dbReference type="SUPFAM" id="SSF51430">
    <property type="entry name" value="NAD(P)-linked oxidoreductase"/>
    <property type="match status" value="1"/>
</dbReference>
<evidence type="ECO:0000256" key="1">
    <source>
        <dbReference type="ARBA" id="ARBA00023002"/>
    </source>
</evidence>
<dbReference type="EMBL" id="SGXA01000003">
    <property type="protein sequence ID" value="RZS69215.1"/>
    <property type="molecule type" value="Genomic_DNA"/>
</dbReference>
<dbReference type="SMART" id="SM00342">
    <property type="entry name" value="HTH_ARAC"/>
    <property type="match status" value="1"/>
</dbReference>
<dbReference type="InterPro" id="IPR036812">
    <property type="entry name" value="NAD(P)_OxRdtase_dom_sf"/>
</dbReference>
<dbReference type="Proteomes" id="UP000293874">
    <property type="component" value="Unassembled WGS sequence"/>
</dbReference>
<reference evidence="5 6" key="1">
    <citation type="submission" date="2019-02" db="EMBL/GenBank/DDBJ databases">
        <title>Genomic Encyclopedia of Type Strains, Phase IV (KMG-IV): sequencing the most valuable type-strain genomes for metagenomic binning, comparative biology and taxonomic classification.</title>
        <authorList>
            <person name="Goeker M."/>
        </authorList>
    </citation>
    <scope>NUCLEOTIDE SEQUENCE [LARGE SCALE GENOMIC DNA]</scope>
    <source>
        <strain evidence="5 6">DSM 18116</strain>
    </source>
</reference>
<accession>A0A4Q7MLH6</accession>
<evidence type="ECO:0000313" key="5">
    <source>
        <dbReference type="EMBL" id="RZS69215.1"/>
    </source>
</evidence>
<name>A0A4Q7MLH6_9BACT</name>
<dbReference type="Gene3D" id="3.20.20.100">
    <property type="entry name" value="NADP-dependent oxidoreductase domain"/>
    <property type="match status" value="1"/>
</dbReference>
<evidence type="ECO:0000313" key="6">
    <source>
        <dbReference type="Proteomes" id="UP000293874"/>
    </source>
</evidence>
<keyword evidence="3" id="KW-0804">Transcription</keyword>
<dbReference type="OrthoDB" id="2600165at2"/>
<dbReference type="GO" id="GO:0003700">
    <property type="term" value="F:DNA-binding transcription factor activity"/>
    <property type="evidence" value="ECO:0007669"/>
    <property type="project" value="InterPro"/>
</dbReference>
<evidence type="ECO:0000256" key="2">
    <source>
        <dbReference type="ARBA" id="ARBA00023015"/>
    </source>
</evidence>
<dbReference type="Pfam" id="PF12833">
    <property type="entry name" value="HTH_18"/>
    <property type="match status" value="1"/>
</dbReference>
<dbReference type="AlphaFoldDB" id="A0A4Q7MLH6"/>
<dbReference type="Pfam" id="PF00248">
    <property type="entry name" value="Aldo_ket_red"/>
    <property type="match status" value="1"/>
</dbReference>
<gene>
    <name evidence="5" type="ORF">EV199_5049</name>
</gene>
<evidence type="ECO:0000259" key="4">
    <source>
        <dbReference type="PROSITE" id="PS01124"/>
    </source>
</evidence>
<dbReference type="GO" id="GO:0043565">
    <property type="term" value="F:sequence-specific DNA binding"/>
    <property type="evidence" value="ECO:0007669"/>
    <property type="project" value="InterPro"/>
</dbReference>
<evidence type="ECO:0000256" key="3">
    <source>
        <dbReference type="ARBA" id="ARBA00023163"/>
    </source>
</evidence>
<keyword evidence="2" id="KW-0805">Transcription regulation</keyword>
<sequence>MKTVKLGSQGLEVPRLGLGCMGMTSLAGMEIYGKADEAEAIATIHRSLRLGGNFLDTADLYGPLLNEQLIAKAINGNRSKYIIATKFGFEIDDNDQLNWQFNGSRNYVKKAAERSLKNLGTDHIDLYYLHRVDFDEGMLSFISPNQILTNLSKEDYSLTGYSLSFHPDFIRNYPLGRKIKNYGFFSYEANEALHLSEQEEQMIGQMMIDMEREYQNSIDHFSQDIMVARLELLLSYSDRFYNRQFITRKASGHDLLLRMEQALNNYFNREMALRKGMPTVELLAAELNLSPGYLSDMLRSLTGQTAQQHIHNVLIEKAKELLAGTQLSVSEIAYQFGFEYPQSFNKLFKNKTSQTPLQYRQTFN</sequence>
<dbReference type="PANTHER" id="PTHR43625">
    <property type="entry name" value="AFLATOXIN B1 ALDEHYDE REDUCTASE"/>
    <property type="match status" value="1"/>
</dbReference>
<dbReference type="InterPro" id="IPR009057">
    <property type="entry name" value="Homeodomain-like_sf"/>
</dbReference>
<dbReference type="InterPro" id="IPR050791">
    <property type="entry name" value="Aldo-Keto_reductase"/>
</dbReference>
<dbReference type="PANTHER" id="PTHR43625:SF40">
    <property type="entry name" value="ALDO-KETO REDUCTASE YAKC [NADP(+)]"/>
    <property type="match status" value="1"/>
</dbReference>
<dbReference type="GO" id="GO:0005737">
    <property type="term" value="C:cytoplasm"/>
    <property type="evidence" value="ECO:0007669"/>
    <property type="project" value="TreeGrafter"/>
</dbReference>
<comment type="caution">
    <text evidence="5">The sequence shown here is derived from an EMBL/GenBank/DDBJ whole genome shotgun (WGS) entry which is preliminary data.</text>
</comment>